<evidence type="ECO:0000313" key="1">
    <source>
        <dbReference type="EMBL" id="TXD87165.1"/>
    </source>
</evidence>
<reference evidence="1 2" key="1">
    <citation type="submission" date="2019-08" db="EMBL/GenBank/DDBJ databases">
        <title>Genomes of Subsaximicrobium wynnwilliamsii strains.</title>
        <authorList>
            <person name="Bowman J.P."/>
        </authorList>
    </citation>
    <scope>NUCLEOTIDE SEQUENCE [LARGE SCALE GENOMIC DNA]</scope>
    <source>
        <strain evidence="1 2">2-80-2</strain>
    </source>
</reference>
<accession>A0A5C6ZEG5</accession>
<dbReference type="Proteomes" id="UP000321578">
    <property type="component" value="Unassembled WGS sequence"/>
</dbReference>
<sequence>MNKVYGLLLIGLLVVACKEKTTKNKLEDNKVEFNQTLADELSKMVITDQLAAANAYPPESHSNLSLEEWKSFKDSVFTTHQKRVKQIFDEHGFAGFDLVGEEGSSDFWLIVQHSDHNPEFQLEVLEKMKIEVDEGNADSRIYGLLVDRVKLNTGEAQIYGTQVAYNMQICQAYPRKLADSINVNKRRKEIGLEPLEVYLNDMTKMNFKMNKEFFAKKGVTKPKLYLTQ</sequence>
<dbReference type="PROSITE" id="PS51257">
    <property type="entry name" value="PROKAR_LIPOPROTEIN"/>
    <property type="match status" value="1"/>
</dbReference>
<dbReference type="Pfam" id="PF20329">
    <property type="entry name" value="DUF6624"/>
    <property type="match status" value="1"/>
</dbReference>
<comment type="caution">
    <text evidence="1">The sequence shown here is derived from an EMBL/GenBank/DDBJ whole genome shotgun (WGS) entry which is preliminary data.</text>
</comment>
<dbReference type="RefSeq" id="WP_147088076.1">
    <property type="nucleotide sequence ID" value="NZ_VORM01000030.1"/>
</dbReference>
<gene>
    <name evidence="1" type="ORF">ESY86_17780</name>
</gene>
<keyword evidence="2" id="KW-1185">Reference proteome</keyword>
<protein>
    <recommendedName>
        <fullName evidence="3">Lipoprotein</fullName>
    </recommendedName>
</protein>
<evidence type="ECO:0008006" key="3">
    <source>
        <dbReference type="Google" id="ProtNLM"/>
    </source>
</evidence>
<dbReference type="OrthoDB" id="1164858at2"/>
<dbReference type="AlphaFoldDB" id="A0A5C6ZEG5"/>
<dbReference type="EMBL" id="VORO01000028">
    <property type="protein sequence ID" value="TXD87165.1"/>
    <property type="molecule type" value="Genomic_DNA"/>
</dbReference>
<organism evidence="1 2">
    <name type="scientific">Subsaximicrobium wynnwilliamsii</name>
    <dbReference type="NCBI Taxonomy" id="291179"/>
    <lineage>
        <taxon>Bacteria</taxon>
        <taxon>Pseudomonadati</taxon>
        <taxon>Bacteroidota</taxon>
        <taxon>Flavobacteriia</taxon>
        <taxon>Flavobacteriales</taxon>
        <taxon>Flavobacteriaceae</taxon>
        <taxon>Subsaximicrobium</taxon>
    </lineage>
</organism>
<proteinExistence type="predicted"/>
<dbReference type="InterPro" id="IPR046732">
    <property type="entry name" value="DUF6624"/>
</dbReference>
<evidence type="ECO:0000313" key="2">
    <source>
        <dbReference type="Proteomes" id="UP000321578"/>
    </source>
</evidence>
<name>A0A5C6ZEG5_9FLAO</name>